<proteinExistence type="predicted"/>
<dbReference type="OrthoDB" id="10002339at2"/>
<dbReference type="AlphaFoldDB" id="A0A2S5THX4"/>
<evidence type="ECO:0000313" key="2">
    <source>
        <dbReference type="Proteomes" id="UP000238220"/>
    </source>
</evidence>
<evidence type="ECO:0000313" key="1">
    <source>
        <dbReference type="EMBL" id="PPE74579.1"/>
    </source>
</evidence>
<keyword evidence="2" id="KW-1185">Reference proteome</keyword>
<comment type="caution">
    <text evidence="1">The sequence shown here is derived from an EMBL/GenBank/DDBJ whole genome shotgun (WGS) entry which is preliminary data.</text>
</comment>
<sequence>MALQAADIRREWPRIRGAVAAILAGDDETPEEVYAECRFGHAQLYTCPEGFVVLKKYRREDNGRPELLLWLAQGAGGGLTPRYLPQLEQIARDVGAATLALRTRRRGFERLLDPRWRLRAVEYQLDIQE</sequence>
<dbReference type="RefSeq" id="WP_104229737.1">
    <property type="nucleotide sequence ID" value="NZ_PSNW01000003.1"/>
</dbReference>
<dbReference type="EMBL" id="PSNW01000003">
    <property type="protein sequence ID" value="PPE74579.1"/>
    <property type="molecule type" value="Genomic_DNA"/>
</dbReference>
<dbReference type="Proteomes" id="UP000238220">
    <property type="component" value="Unassembled WGS sequence"/>
</dbReference>
<gene>
    <name evidence="1" type="ORF">C3942_07400</name>
</gene>
<name>A0A2S5THX4_9GAMM</name>
<protein>
    <submittedName>
        <fullName evidence="1">Uncharacterized protein</fullName>
    </submittedName>
</protein>
<organism evidence="1 2">
    <name type="scientific">Solimonas fluminis</name>
    <dbReference type="NCBI Taxonomy" id="2086571"/>
    <lineage>
        <taxon>Bacteria</taxon>
        <taxon>Pseudomonadati</taxon>
        <taxon>Pseudomonadota</taxon>
        <taxon>Gammaproteobacteria</taxon>
        <taxon>Nevskiales</taxon>
        <taxon>Nevskiaceae</taxon>
        <taxon>Solimonas</taxon>
    </lineage>
</organism>
<reference evidence="1 2" key="1">
    <citation type="submission" date="2018-02" db="EMBL/GenBank/DDBJ databases">
        <title>Genome sequencing of Solimonas sp. HR-BB.</title>
        <authorList>
            <person name="Lee Y."/>
            <person name="Jeon C.O."/>
        </authorList>
    </citation>
    <scope>NUCLEOTIDE SEQUENCE [LARGE SCALE GENOMIC DNA]</scope>
    <source>
        <strain evidence="1 2">HR-BB</strain>
    </source>
</reference>
<accession>A0A2S5THX4</accession>